<dbReference type="NCBIfam" id="TIGR01557">
    <property type="entry name" value="myb_SHAQKYF"/>
    <property type="match status" value="1"/>
</dbReference>
<dbReference type="InterPro" id="IPR006447">
    <property type="entry name" value="Myb_dom_plants"/>
</dbReference>
<feature type="region of interest" description="Disordered" evidence="5">
    <location>
        <begin position="305"/>
        <end position="330"/>
    </location>
</feature>
<proteinExistence type="predicted"/>
<accession>A0A2G9HGM7</accession>
<dbReference type="STRING" id="429701.A0A2G9HGM7"/>
<evidence type="ECO:0000256" key="2">
    <source>
        <dbReference type="ARBA" id="ARBA00023015"/>
    </source>
</evidence>
<sequence>MAENERHRRELPPATAAAVEADDECPGEKIEDVDSDIYQISYPRQRLRWTAELHDQFVKAVNELGGADKATPKAILNLMGVEGLTLYHLKSHLQKFRLGKTSRRLWKREFVPADYRLKQDERSPPVSLQNQGSLVTNTFDSSPFVQGLTCYSYRSPHECKIEILGAETYRNSHQLVEPQAALRNLELQQTTSAININQQPDNSATNASESEEVLASSKPALLPLFPPIPSSGIDSPPEWTELFDGEEKKPVFPQPTDHNAPMDDYLNSFALSKSSESGRASMRFGSFFDDVESFSKVEDNDLTADDRIAGAMDPADHDSSSSSSIPIDYT</sequence>
<dbReference type="InterPro" id="IPR001005">
    <property type="entry name" value="SANT/Myb"/>
</dbReference>
<dbReference type="PROSITE" id="PS51294">
    <property type="entry name" value="HTH_MYB"/>
    <property type="match status" value="1"/>
</dbReference>
<dbReference type="Pfam" id="PF00249">
    <property type="entry name" value="Myb_DNA-binding"/>
    <property type="match status" value="1"/>
</dbReference>
<dbReference type="PANTHER" id="PTHR31499:SF43">
    <property type="entry name" value="MYB FAMILY TRANSCRIPTION FACTOR APL"/>
    <property type="match status" value="1"/>
</dbReference>
<evidence type="ECO:0000313" key="8">
    <source>
        <dbReference type="Proteomes" id="UP000231279"/>
    </source>
</evidence>
<dbReference type="Proteomes" id="UP000231279">
    <property type="component" value="Unassembled WGS sequence"/>
</dbReference>
<dbReference type="GO" id="GO:0003677">
    <property type="term" value="F:DNA binding"/>
    <property type="evidence" value="ECO:0007669"/>
    <property type="project" value="InterPro"/>
</dbReference>
<gene>
    <name evidence="7" type="ORF">CDL12_10694</name>
</gene>
<protein>
    <recommendedName>
        <fullName evidence="6">HTH myb-type domain-containing protein</fullName>
    </recommendedName>
</protein>
<dbReference type="InterPro" id="IPR017930">
    <property type="entry name" value="Myb_dom"/>
</dbReference>
<keyword evidence="3" id="KW-0804">Transcription</keyword>
<dbReference type="AlphaFoldDB" id="A0A2G9HGM7"/>
<dbReference type="SUPFAM" id="SSF46689">
    <property type="entry name" value="Homeodomain-like"/>
    <property type="match status" value="1"/>
</dbReference>
<evidence type="ECO:0000256" key="4">
    <source>
        <dbReference type="ARBA" id="ARBA00023242"/>
    </source>
</evidence>
<dbReference type="GO" id="GO:0003700">
    <property type="term" value="F:DNA-binding transcription factor activity"/>
    <property type="evidence" value="ECO:0007669"/>
    <property type="project" value="InterPro"/>
</dbReference>
<evidence type="ECO:0000256" key="3">
    <source>
        <dbReference type="ARBA" id="ARBA00023163"/>
    </source>
</evidence>
<reference evidence="8" key="1">
    <citation type="journal article" date="2018" name="Gigascience">
        <title>Genome assembly of the Pink Ipe (Handroanthus impetiginosus, Bignoniaceae), a highly valued, ecologically keystone Neotropical timber forest tree.</title>
        <authorList>
            <person name="Silva-Junior O.B."/>
            <person name="Grattapaglia D."/>
            <person name="Novaes E."/>
            <person name="Collevatti R.G."/>
        </authorList>
    </citation>
    <scope>NUCLEOTIDE SEQUENCE [LARGE SCALE GENOMIC DNA]</scope>
    <source>
        <strain evidence="8">cv. UFG-1</strain>
    </source>
</reference>
<comment type="subcellular location">
    <subcellularLocation>
        <location evidence="1">Nucleus</location>
    </subcellularLocation>
</comment>
<feature type="compositionally biased region" description="Basic and acidic residues" evidence="5">
    <location>
        <begin position="1"/>
        <end position="11"/>
    </location>
</feature>
<dbReference type="Gene3D" id="1.10.10.60">
    <property type="entry name" value="Homeodomain-like"/>
    <property type="match status" value="1"/>
</dbReference>
<comment type="caution">
    <text evidence="7">The sequence shown here is derived from an EMBL/GenBank/DDBJ whole genome shotgun (WGS) entry which is preliminary data.</text>
</comment>
<feature type="compositionally biased region" description="Basic and acidic residues" evidence="5">
    <location>
        <begin position="305"/>
        <end position="319"/>
    </location>
</feature>
<organism evidence="7 8">
    <name type="scientific">Handroanthus impetiginosus</name>
    <dbReference type="NCBI Taxonomy" id="429701"/>
    <lineage>
        <taxon>Eukaryota</taxon>
        <taxon>Viridiplantae</taxon>
        <taxon>Streptophyta</taxon>
        <taxon>Embryophyta</taxon>
        <taxon>Tracheophyta</taxon>
        <taxon>Spermatophyta</taxon>
        <taxon>Magnoliopsida</taxon>
        <taxon>eudicotyledons</taxon>
        <taxon>Gunneridae</taxon>
        <taxon>Pentapetalae</taxon>
        <taxon>asterids</taxon>
        <taxon>lamiids</taxon>
        <taxon>Lamiales</taxon>
        <taxon>Bignoniaceae</taxon>
        <taxon>Crescentiina</taxon>
        <taxon>Tabebuia alliance</taxon>
        <taxon>Handroanthus</taxon>
    </lineage>
</organism>
<feature type="domain" description="HTH myb-type" evidence="6">
    <location>
        <begin position="44"/>
        <end position="101"/>
    </location>
</feature>
<feature type="region of interest" description="Disordered" evidence="5">
    <location>
        <begin position="1"/>
        <end position="25"/>
    </location>
</feature>
<dbReference type="InterPro" id="IPR046955">
    <property type="entry name" value="PHR1-like"/>
</dbReference>
<evidence type="ECO:0000256" key="5">
    <source>
        <dbReference type="SAM" id="MobiDB-lite"/>
    </source>
</evidence>
<evidence type="ECO:0000256" key="1">
    <source>
        <dbReference type="ARBA" id="ARBA00004123"/>
    </source>
</evidence>
<keyword evidence="8" id="KW-1185">Reference proteome</keyword>
<evidence type="ECO:0000259" key="6">
    <source>
        <dbReference type="PROSITE" id="PS51294"/>
    </source>
</evidence>
<keyword evidence="4" id="KW-0539">Nucleus</keyword>
<dbReference type="GO" id="GO:0005634">
    <property type="term" value="C:nucleus"/>
    <property type="evidence" value="ECO:0007669"/>
    <property type="project" value="UniProtKB-SubCell"/>
</dbReference>
<dbReference type="PANTHER" id="PTHR31499">
    <property type="entry name" value="MYB FAMILY TRANSCRIPTION FACTOR PHL11"/>
    <property type="match status" value="1"/>
</dbReference>
<keyword evidence="2" id="KW-0805">Transcription regulation</keyword>
<dbReference type="EMBL" id="NKXS01001823">
    <property type="protein sequence ID" value="PIN16648.1"/>
    <property type="molecule type" value="Genomic_DNA"/>
</dbReference>
<dbReference type="FunFam" id="1.10.10.60:FF:000002">
    <property type="entry name" value="Myb family transcription factor"/>
    <property type="match status" value="1"/>
</dbReference>
<dbReference type="InterPro" id="IPR009057">
    <property type="entry name" value="Homeodomain-like_sf"/>
</dbReference>
<dbReference type="OrthoDB" id="60033at2759"/>
<evidence type="ECO:0000313" key="7">
    <source>
        <dbReference type="EMBL" id="PIN16648.1"/>
    </source>
</evidence>
<name>A0A2G9HGM7_9LAMI</name>